<dbReference type="InterPro" id="IPR058240">
    <property type="entry name" value="rSAM_sf"/>
</dbReference>
<feature type="non-terminal residue" evidence="6">
    <location>
        <position position="275"/>
    </location>
</feature>
<protein>
    <recommendedName>
        <fullName evidence="5">Radical SAM core domain-containing protein</fullName>
    </recommendedName>
</protein>
<proteinExistence type="predicted"/>
<dbReference type="InterPro" id="IPR040087">
    <property type="entry name" value="MJ0021-like"/>
</dbReference>
<evidence type="ECO:0000259" key="5">
    <source>
        <dbReference type="PROSITE" id="PS51918"/>
    </source>
</evidence>
<dbReference type="GO" id="GO:0046872">
    <property type="term" value="F:metal ion binding"/>
    <property type="evidence" value="ECO:0007669"/>
    <property type="project" value="UniProtKB-KW"/>
</dbReference>
<dbReference type="AlphaFoldDB" id="X1H8K2"/>
<keyword evidence="2" id="KW-0479">Metal-binding</keyword>
<organism evidence="6">
    <name type="scientific">marine sediment metagenome</name>
    <dbReference type="NCBI Taxonomy" id="412755"/>
    <lineage>
        <taxon>unclassified sequences</taxon>
        <taxon>metagenomes</taxon>
        <taxon>ecological metagenomes</taxon>
    </lineage>
</organism>
<evidence type="ECO:0000256" key="3">
    <source>
        <dbReference type="ARBA" id="ARBA00023004"/>
    </source>
</evidence>
<reference evidence="6" key="1">
    <citation type="journal article" date="2014" name="Front. Microbiol.">
        <title>High frequency of phylogenetically diverse reductive dehalogenase-homologous genes in deep subseafloor sedimentary metagenomes.</title>
        <authorList>
            <person name="Kawai M."/>
            <person name="Futagami T."/>
            <person name="Toyoda A."/>
            <person name="Takaki Y."/>
            <person name="Nishi S."/>
            <person name="Hori S."/>
            <person name="Arai W."/>
            <person name="Tsubouchi T."/>
            <person name="Morono Y."/>
            <person name="Uchiyama I."/>
            <person name="Ito T."/>
            <person name="Fujiyama A."/>
            <person name="Inagaki F."/>
            <person name="Takami H."/>
        </authorList>
    </citation>
    <scope>NUCLEOTIDE SEQUENCE</scope>
    <source>
        <strain evidence="6">Expedition CK06-06</strain>
    </source>
</reference>
<feature type="domain" description="Radical SAM core" evidence="5">
    <location>
        <begin position="27"/>
        <end position="239"/>
    </location>
</feature>
<keyword evidence="4" id="KW-0411">Iron-sulfur</keyword>
<dbReference type="EMBL" id="BARU01019223">
    <property type="protein sequence ID" value="GAH50179.1"/>
    <property type="molecule type" value="Genomic_DNA"/>
</dbReference>
<evidence type="ECO:0000313" key="6">
    <source>
        <dbReference type="EMBL" id="GAH50179.1"/>
    </source>
</evidence>
<dbReference type="GO" id="GO:0051536">
    <property type="term" value="F:iron-sulfur cluster binding"/>
    <property type="evidence" value="ECO:0007669"/>
    <property type="project" value="UniProtKB-KW"/>
</dbReference>
<dbReference type="SUPFAM" id="SSF102114">
    <property type="entry name" value="Radical SAM enzymes"/>
    <property type="match status" value="1"/>
</dbReference>
<evidence type="ECO:0000256" key="1">
    <source>
        <dbReference type="ARBA" id="ARBA00022691"/>
    </source>
</evidence>
<evidence type="ECO:0000256" key="4">
    <source>
        <dbReference type="ARBA" id="ARBA00023014"/>
    </source>
</evidence>
<dbReference type="GO" id="GO:0003824">
    <property type="term" value="F:catalytic activity"/>
    <property type="evidence" value="ECO:0007669"/>
    <property type="project" value="InterPro"/>
</dbReference>
<dbReference type="PANTHER" id="PTHR43288:SF1">
    <property type="entry name" value="GLYCYL-RADICAL ENZYME ACTIVATING ENZYME MJ0021-RELATED"/>
    <property type="match status" value="1"/>
</dbReference>
<dbReference type="Gene3D" id="3.20.20.70">
    <property type="entry name" value="Aldolase class I"/>
    <property type="match status" value="1"/>
</dbReference>
<comment type="caution">
    <text evidence="6">The sequence shown here is derived from an EMBL/GenBank/DDBJ whole genome shotgun (WGS) entry which is preliminary data.</text>
</comment>
<dbReference type="Pfam" id="PF04055">
    <property type="entry name" value="Radical_SAM"/>
    <property type="match status" value="1"/>
</dbReference>
<dbReference type="PROSITE" id="PS51918">
    <property type="entry name" value="RADICAL_SAM"/>
    <property type="match status" value="1"/>
</dbReference>
<gene>
    <name evidence="6" type="ORF">S03H2_31679</name>
</gene>
<evidence type="ECO:0000256" key="2">
    <source>
        <dbReference type="ARBA" id="ARBA00022723"/>
    </source>
</evidence>
<sequence>MRDPVIKESRAHTFYIKKKGIPKGCQQCLKGSKAVLFLNGICQNPKHCWWYCPISEKRKDKKNTYINEIQIYSKKQILNELKAINAKGMSITGGDPLFEPNLKKTLEYIKFIKKNKGKKFHIHLYTNGLNFSEEIAAKLARAGLDEIRFNPSKENWNVIKYALNKGMSVGAEVPVIPEVEYLENLKKLIFYLNKIDADFINLNEFEYCLPNSQNLKDRNFKLEVGTIASVRYSRKSAIKLIHDIAPKVSIKIHFCTIIAKDYWQLRERYLRRAKT</sequence>
<dbReference type="InterPro" id="IPR007197">
    <property type="entry name" value="rSAM"/>
</dbReference>
<name>X1H8K2_9ZZZZ</name>
<dbReference type="CDD" id="cd01335">
    <property type="entry name" value="Radical_SAM"/>
    <property type="match status" value="1"/>
</dbReference>
<accession>X1H8K2</accession>
<dbReference type="SFLD" id="SFLDG01108">
    <property type="entry name" value="Uncharacterised_Radical_SAM_Su"/>
    <property type="match status" value="1"/>
</dbReference>
<dbReference type="SFLD" id="SFLDS00029">
    <property type="entry name" value="Radical_SAM"/>
    <property type="match status" value="1"/>
</dbReference>
<dbReference type="PANTHER" id="PTHR43288">
    <property type="entry name" value="BIOTIN SYNTHASE-RELATED PROTEIN, RADICAL SAM SUPERFAMILY"/>
    <property type="match status" value="1"/>
</dbReference>
<dbReference type="InterPro" id="IPR013785">
    <property type="entry name" value="Aldolase_TIM"/>
</dbReference>
<keyword evidence="3" id="KW-0408">Iron</keyword>
<keyword evidence="1" id="KW-0949">S-adenosyl-L-methionine</keyword>